<dbReference type="AlphaFoldDB" id="A0AAV1Y4K9"/>
<dbReference type="InterPro" id="IPR017451">
    <property type="entry name" value="F-box-assoc_interact_dom"/>
</dbReference>
<keyword evidence="3" id="KW-1185">Reference proteome</keyword>
<evidence type="ECO:0000313" key="3">
    <source>
        <dbReference type="Proteomes" id="UP001497480"/>
    </source>
</evidence>
<feature type="domain" description="F-box protein At3g26010-like beta-propeller" evidence="1">
    <location>
        <begin position="65"/>
        <end position="199"/>
    </location>
</feature>
<dbReference type="PANTHER" id="PTHR31672">
    <property type="entry name" value="BNACNNG10540D PROTEIN"/>
    <property type="match status" value="1"/>
</dbReference>
<gene>
    <name evidence="2" type="ORF">LLUT_LOCUS29093</name>
</gene>
<dbReference type="Proteomes" id="UP001497480">
    <property type="component" value="Unassembled WGS sequence"/>
</dbReference>
<organism evidence="2 3">
    <name type="scientific">Lupinus luteus</name>
    <name type="common">European yellow lupine</name>
    <dbReference type="NCBI Taxonomy" id="3873"/>
    <lineage>
        <taxon>Eukaryota</taxon>
        <taxon>Viridiplantae</taxon>
        <taxon>Streptophyta</taxon>
        <taxon>Embryophyta</taxon>
        <taxon>Tracheophyta</taxon>
        <taxon>Spermatophyta</taxon>
        <taxon>Magnoliopsida</taxon>
        <taxon>eudicotyledons</taxon>
        <taxon>Gunneridae</taxon>
        <taxon>Pentapetalae</taxon>
        <taxon>rosids</taxon>
        <taxon>fabids</taxon>
        <taxon>Fabales</taxon>
        <taxon>Fabaceae</taxon>
        <taxon>Papilionoideae</taxon>
        <taxon>50 kb inversion clade</taxon>
        <taxon>genistoids sensu lato</taxon>
        <taxon>core genistoids</taxon>
        <taxon>Genisteae</taxon>
        <taxon>Lupinus</taxon>
    </lineage>
</organism>
<dbReference type="NCBIfam" id="TIGR01640">
    <property type="entry name" value="F_box_assoc_1"/>
    <property type="match status" value="1"/>
</dbReference>
<proteinExistence type="predicted"/>
<dbReference type="Pfam" id="PF24750">
    <property type="entry name" value="b-prop_At3g26010-like"/>
    <property type="match status" value="1"/>
</dbReference>
<evidence type="ECO:0000259" key="1">
    <source>
        <dbReference type="Pfam" id="PF24750"/>
    </source>
</evidence>
<dbReference type="EMBL" id="CAXHTB010000020">
    <property type="protein sequence ID" value="CAL0328033.1"/>
    <property type="molecule type" value="Genomic_DNA"/>
</dbReference>
<dbReference type="InterPro" id="IPR056592">
    <property type="entry name" value="Beta-prop_At3g26010-like"/>
</dbReference>
<dbReference type="InterPro" id="IPR050796">
    <property type="entry name" value="SCF_F-box_component"/>
</dbReference>
<protein>
    <recommendedName>
        <fullName evidence="1">F-box protein At3g26010-like beta-propeller domain-containing protein</fullName>
    </recommendedName>
</protein>
<evidence type="ECO:0000313" key="2">
    <source>
        <dbReference type="EMBL" id="CAL0328033.1"/>
    </source>
</evidence>
<name>A0AAV1Y4K9_LUPLU</name>
<reference evidence="2 3" key="1">
    <citation type="submission" date="2024-03" db="EMBL/GenBank/DDBJ databases">
        <authorList>
            <person name="Martinez-Hernandez J."/>
        </authorList>
    </citation>
    <scope>NUCLEOTIDE SEQUENCE [LARGE SCALE GENOMIC DNA]</scope>
</reference>
<sequence>MSFSQDNLFEILSWLPSKGDACLFVQPDTVQGYNEEIELCSLSDEKQFSGVSNDVLGFLSKWTRVLDSCNGLILCRTTYKNPVELFICNPSTQSWLSIPVPEYLQHNPNVNLKMKLECGNEILDSDDYKVTNFEDPIDWESSSYYICNVFHPRGGAWKTMEKPFFVGPRRMKFDMPVHYNESLHFISDCSTYFVKNNPYFRPYVMSYNLENGNSSMLRVPKEARRGSHDLSCDMSIFKWSNLSSSVPQSICLVRLKKFVFTIWVLKDYELSSWSKIMKVRVRALGLKEKDPKVTAFTVMNGDILIFEVGNKVYSYGLNGKNYKRLEEVGKHKCNSKVCFIPYSNTLRPCGTGATTILSKPYCVILLQS</sequence>
<dbReference type="PANTHER" id="PTHR31672:SF13">
    <property type="entry name" value="F-BOX PROTEIN CPR30-LIKE"/>
    <property type="match status" value="1"/>
</dbReference>
<comment type="caution">
    <text evidence="2">The sequence shown here is derived from an EMBL/GenBank/DDBJ whole genome shotgun (WGS) entry which is preliminary data.</text>
</comment>
<accession>A0AAV1Y4K9</accession>